<gene>
    <name evidence="6" type="ORF">SAMN05428642_102365</name>
</gene>
<proteinExistence type="inferred from homology"/>
<name>A0A1K2IHS8_9FLAO</name>
<evidence type="ECO:0000256" key="4">
    <source>
        <dbReference type="ARBA" id="ARBA00022840"/>
    </source>
</evidence>
<dbReference type="GO" id="GO:0005524">
    <property type="term" value="F:ATP binding"/>
    <property type="evidence" value="ECO:0007669"/>
    <property type="project" value="UniProtKB-KW"/>
</dbReference>
<dbReference type="Gene3D" id="3.40.50.300">
    <property type="entry name" value="P-loop containing nucleotide triphosphate hydrolases"/>
    <property type="match status" value="2"/>
</dbReference>
<dbReference type="InterPro" id="IPR003439">
    <property type="entry name" value="ABC_transporter-like_ATP-bd"/>
</dbReference>
<evidence type="ECO:0000313" key="7">
    <source>
        <dbReference type="Proteomes" id="UP000182544"/>
    </source>
</evidence>
<dbReference type="EMBL" id="FPKV01000002">
    <property type="protein sequence ID" value="SFZ91826.1"/>
    <property type="molecule type" value="Genomic_DNA"/>
</dbReference>
<evidence type="ECO:0000256" key="3">
    <source>
        <dbReference type="ARBA" id="ARBA00022741"/>
    </source>
</evidence>
<dbReference type="STRING" id="369401.SAMN05428642_102365"/>
<dbReference type="RefSeq" id="WP_072401343.1">
    <property type="nucleotide sequence ID" value="NZ_FPKV01000002.1"/>
</dbReference>
<dbReference type="GO" id="GO:0016887">
    <property type="term" value="F:ATP hydrolysis activity"/>
    <property type="evidence" value="ECO:0007669"/>
    <property type="project" value="InterPro"/>
</dbReference>
<keyword evidence="7" id="KW-1185">Reference proteome</keyword>
<keyword evidence="3" id="KW-0547">Nucleotide-binding</keyword>
<dbReference type="PROSITE" id="PS50893">
    <property type="entry name" value="ABC_TRANSPORTER_2"/>
    <property type="match status" value="1"/>
</dbReference>
<dbReference type="Pfam" id="PF00005">
    <property type="entry name" value="ABC_tran"/>
    <property type="match status" value="1"/>
</dbReference>
<dbReference type="OrthoDB" id="9789994at2"/>
<dbReference type="PANTHER" id="PTHR42734:SF17">
    <property type="entry name" value="METAL TRANSPORT SYSTEM ATP-BINDING PROTEIN TM_0124-RELATED"/>
    <property type="match status" value="1"/>
</dbReference>
<dbReference type="SUPFAM" id="SSF52540">
    <property type="entry name" value="P-loop containing nucleoside triphosphate hydrolases"/>
    <property type="match status" value="2"/>
</dbReference>
<dbReference type="AlphaFoldDB" id="A0A1K2IHS8"/>
<evidence type="ECO:0000256" key="1">
    <source>
        <dbReference type="ARBA" id="ARBA00005417"/>
    </source>
</evidence>
<dbReference type="SMART" id="SM00382">
    <property type="entry name" value="AAA"/>
    <property type="match status" value="1"/>
</dbReference>
<accession>A0A1K2IHS8</accession>
<sequence length="408" mass="46099">MYKHIAVYISNKDNKGKLIERLMSGKLISAISNLEGALFSEITLNKFIAEEIRHGSFNVKTETNNSLQYSSEGERKKALLTHIISRNPEFIVVDNVFGNLDVNAQIEIEKTLRDLSQKIPVIQITNRKNEILSFIKNNFQLQGENLVAFENIPESQDKSKNESFIHALPKPENPVKERYNSIVEFNNVSVTYGGRNIINNINWKIKPAEFWHLKGPNGSGKSTILSMIFGDNPKAYGQNITLFGVKKGSGESVWEIKRKIGYFSSDMLRGFSRLDAIGNMIVSGFADTIGLYKTPTNEQIKIAQQWLHVLDMFDIRKQPFLSLSKGHQRLVLIARAMVKNPPLLILDEPTNGLDDADAKLFTKLINKIAAESNTAILYVSHRKEENLKPHFIFELVPENTGSIGKQIQ</sequence>
<evidence type="ECO:0000259" key="5">
    <source>
        <dbReference type="PROSITE" id="PS50893"/>
    </source>
</evidence>
<feature type="domain" description="ABC transporter" evidence="5">
    <location>
        <begin position="183"/>
        <end position="403"/>
    </location>
</feature>
<evidence type="ECO:0000313" key="6">
    <source>
        <dbReference type="EMBL" id="SFZ91826.1"/>
    </source>
</evidence>
<dbReference type="PANTHER" id="PTHR42734">
    <property type="entry name" value="METAL TRANSPORT SYSTEM ATP-BINDING PROTEIN TM_0124-RELATED"/>
    <property type="match status" value="1"/>
</dbReference>
<protein>
    <submittedName>
        <fullName evidence="6">Molybdate transport system ATP-binding protein</fullName>
    </submittedName>
</protein>
<comment type="similarity">
    <text evidence="1">Belongs to the ABC transporter superfamily.</text>
</comment>
<keyword evidence="4 6" id="KW-0067">ATP-binding</keyword>
<evidence type="ECO:0000256" key="2">
    <source>
        <dbReference type="ARBA" id="ARBA00022448"/>
    </source>
</evidence>
<dbReference type="Proteomes" id="UP000182544">
    <property type="component" value="Unassembled WGS sequence"/>
</dbReference>
<dbReference type="InterPro" id="IPR003593">
    <property type="entry name" value="AAA+_ATPase"/>
</dbReference>
<dbReference type="InterPro" id="IPR027417">
    <property type="entry name" value="P-loop_NTPase"/>
</dbReference>
<dbReference type="InterPro" id="IPR050153">
    <property type="entry name" value="Metal_Ion_Import_ABC"/>
</dbReference>
<organism evidence="6 7">
    <name type="scientific">Flaviramulus basaltis</name>
    <dbReference type="NCBI Taxonomy" id="369401"/>
    <lineage>
        <taxon>Bacteria</taxon>
        <taxon>Pseudomonadati</taxon>
        <taxon>Bacteroidota</taxon>
        <taxon>Flavobacteriia</taxon>
        <taxon>Flavobacteriales</taxon>
        <taxon>Flavobacteriaceae</taxon>
        <taxon>Flaviramulus</taxon>
    </lineage>
</organism>
<reference evidence="6 7" key="1">
    <citation type="submission" date="2016-10" db="EMBL/GenBank/DDBJ databases">
        <authorList>
            <person name="de Groot N.N."/>
        </authorList>
    </citation>
    <scope>NUCLEOTIDE SEQUENCE [LARGE SCALE GENOMIC DNA]</scope>
    <source>
        <strain evidence="6 7">DSM 18180</strain>
    </source>
</reference>
<dbReference type="CDD" id="cd00267">
    <property type="entry name" value="ABC_ATPase"/>
    <property type="match status" value="1"/>
</dbReference>
<keyword evidence="2" id="KW-0813">Transport</keyword>